<dbReference type="InterPro" id="IPR044840">
    <property type="entry name" value="Nup188"/>
</dbReference>
<comment type="caution">
    <text evidence="2">The sequence shown here is derived from an EMBL/GenBank/DDBJ whole genome shotgun (WGS) entry which is preliminary data.</text>
</comment>
<organism evidence="2 3">
    <name type="scientific">Mytilus edulis</name>
    <name type="common">Blue mussel</name>
    <dbReference type="NCBI Taxonomy" id="6550"/>
    <lineage>
        <taxon>Eukaryota</taxon>
        <taxon>Metazoa</taxon>
        <taxon>Spiralia</taxon>
        <taxon>Lophotrochozoa</taxon>
        <taxon>Mollusca</taxon>
        <taxon>Bivalvia</taxon>
        <taxon>Autobranchia</taxon>
        <taxon>Pteriomorphia</taxon>
        <taxon>Mytilida</taxon>
        <taxon>Mytiloidea</taxon>
        <taxon>Mytilidae</taxon>
        <taxon>Mytilinae</taxon>
        <taxon>Mytilus</taxon>
    </lineage>
</organism>
<gene>
    <name evidence="2" type="ORF">MEDL_6256</name>
</gene>
<dbReference type="Proteomes" id="UP000683360">
    <property type="component" value="Unassembled WGS sequence"/>
</dbReference>
<feature type="region of interest" description="Disordered" evidence="1">
    <location>
        <begin position="253"/>
        <end position="274"/>
    </location>
</feature>
<feature type="compositionally biased region" description="Low complexity" evidence="1">
    <location>
        <begin position="255"/>
        <end position="267"/>
    </location>
</feature>
<keyword evidence="3" id="KW-1185">Reference proteome</keyword>
<dbReference type="GO" id="GO:0006405">
    <property type="term" value="P:RNA export from nucleus"/>
    <property type="evidence" value="ECO:0007669"/>
    <property type="project" value="TreeGrafter"/>
</dbReference>
<protein>
    <submittedName>
        <fullName evidence="2">NUP188</fullName>
    </submittedName>
</protein>
<dbReference type="GO" id="GO:0006606">
    <property type="term" value="P:protein import into nucleus"/>
    <property type="evidence" value="ECO:0007669"/>
    <property type="project" value="TreeGrafter"/>
</dbReference>
<accession>A0A8S3Q542</accession>
<proteinExistence type="predicted"/>
<sequence length="305" mass="35426">MKRIKYSELMKHIKYSELMKHIKYSELMKHIKYSELMKTSMMYMTQTFIAFLMRPRYLQQVLEVATKWTDQSSKIYRLSVLQQQSSTEDIDKPSKQLVHIQHRMLDVLSHSLSSLKKFTPDLCEILHEQNMDYSEFDPFLALAFSGPSPDQDSIPSFGTLTSCIRDVCVKLLMKQEVRSPHKNSNSEEGSPEIIPKNLIHYVMENALYIVMSQATRYLRDPHLPSSEKQLLKRELGTEMNYFLMELQRYLRRGTPSSPSAAKSPRPALSTTTPMLGRSLSQSSFASTPETEFFKFVQEFVIQVLK</sequence>
<dbReference type="OrthoDB" id="102511at2759"/>
<evidence type="ECO:0000313" key="2">
    <source>
        <dbReference type="EMBL" id="CAG2191014.1"/>
    </source>
</evidence>
<dbReference type="PANTHER" id="PTHR31431">
    <property type="entry name" value="NUCLEOPORIN NUP188 HOMOLOG"/>
    <property type="match status" value="1"/>
</dbReference>
<dbReference type="GO" id="GO:0044611">
    <property type="term" value="C:nuclear pore inner ring"/>
    <property type="evidence" value="ECO:0007669"/>
    <property type="project" value="TreeGrafter"/>
</dbReference>
<evidence type="ECO:0000256" key="1">
    <source>
        <dbReference type="SAM" id="MobiDB-lite"/>
    </source>
</evidence>
<name>A0A8S3Q542_MYTED</name>
<dbReference type="AlphaFoldDB" id="A0A8S3Q542"/>
<evidence type="ECO:0000313" key="3">
    <source>
        <dbReference type="Proteomes" id="UP000683360"/>
    </source>
</evidence>
<dbReference type="PANTHER" id="PTHR31431:SF1">
    <property type="entry name" value="NUCLEOPORIN NUP188"/>
    <property type="match status" value="1"/>
</dbReference>
<dbReference type="GO" id="GO:0017056">
    <property type="term" value="F:structural constituent of nuclear pore"/>
    <property type="evidence" value="ECO:0007669"/>
    <property type="project" value="InterPro"/>
</dbReference>
<reference evidence="2" key="1">
    <citation type="submission" date="2021-03" db="EMBL/GenBank/DDBJ databases">
        <authorList>
            <person name="Bekaert M."/>
        </authorList>
    </citation>
    <scope>NUCLEOTIDE SEQUENCE</scope>
</reference>
<dbReference type="EMBL" id="CAJPWZ010000350">
    <property type="protein sequence ID" value="CAG2191014.1"/>
    <property type="molecule type" value="Genomic_DNA"/>
</dbReference>